<evidence type="ECO:0000256" key="4">
    <source>
        <dbReference type="ARBA" id="ARBA00014657"/>
    </source>
</evidence>
<dbReference type="UniPathway" id="UPA00094"/>
<reference evidence="15" key="1">
    <citation type="submission" date="2016-09" db="EMBL/GenBank/DDBJ databases">
        <title>Genome sequence of Chlorobaculum limnaeum.</title>
        <authorList>
            <person name="Liu Z."/>
            <person name="Tank M."/>
            <person name="Bryant D.A."/>
        </authorList>
    </citation>
    <scope>NUCLEOTIDE SEQUENCE [LARGE SCALE GENOMIC DNA]</scope>
    <source>
        <strain evidence="15">DSM 1677</strain>
    </source>
</reference>
<dbReference type="PIRSF" id="PIRSF000447">
    <property type="entry name" value="KAS_II"/>
    <property type="match status" value="1"/>
</dbReference>
<dbReference type="RefSeq" id="WP_069810946.1">
    <property type="nucleotide sequence ID" value="NZ_CP017305.1"/>
</dbReference>
<keyword evidence="5 11" id="KW-0444">Lipid biosynthesis</keyword>
<dbReference type="InterPro" id="IPR014030">
    <property type="entry name" value="Ketoacyl_synth_N"/>
</dbReference>
<protein>
    <recommendedName>
        <fullName evidence="4 11">3-oxoacyl-[acyl-carrier-protein] synthase 2</fullName>
        <ecNumber evidence="3 11">2.3.1.179</ecNumber>
    </recommendedName>
</protein>
<dbReference type="InterPro" id="IPR000794">
    <property type="entry name" value="Beta-ketoacyl_synthase"/>
</dbReference>
<dbReference type="Pfam" id="PF00109">
    <property type="entry name" value="ketoacyl-synt"/>
    <property type="match status" value="1"/>
</dbReference>
<evidence type="ECO:0000256" key="13">
    <source>
        <dbReference type="RuleBase" id="RU003694"/>
    </source>
</evidence>
<evidence type="ECO:0000256" key="7">
    <source>
        <dbReference type="ARBA" id="ARBA00022832"/>
    </source>
</evidence>
<comment type="function">
    <text evidence="11">Involved in the type II fatty acid elongation cycle. Catalyzes the elongation of a wide range of acyl-ACP by the addition of two carbons from malonyl-ACP to an acyl acceptor. Can efficiently catalyze the conversion of palmitoleoyl-ACP (cis-hexadec-9-enoyl-ACP) to cis-vaccenoyl-ACP (cis-octadec-11-enoyl-ACP), an essential step in the thermal regulation of fatty acid composition.</text>
</comment>
<keyword evidence="16" id="KW-1185">Reference proteome</keyword>
<evidence type="ECO:0000256" key="12">
    <source>
        <dbReference type="PIRSR" id="PIRSR000447-1"/>
    </source>
</evidence>
<dbReference type="CDD" id="cd00834">
    <property type="entry name" value="KAS_I_II"/>
    <property type="match status" value="1"/>
</dbReference>
<evidence type="ECO:0000256" key="3">
    <source>
        <dbReference type="ARBA" id="ARBA00012356"/>
    </source>
</evidence>
<dbReference type="InterPro" id="IPR018201">
    <property type="entry name" value="Ketoacyl_synth_AS"/>
</dbReference>
<evidence type="ECO:0000256" key="5">
    <source>
        <dbReference type="ARBA" id="ARBA00022516"/>
    </source>
</evidence>
<evidence type="ECO:0000256" key="11">
    <source>
        <dbReference type="PIRNR" id="PIRNR000447"/>
    </source>
</evidence>
<dbReference type="NCBIfam" id="TIGR03150">
    <property type="entry name" value="fabF"/>
    <property type="match status" value="1"/>
</dbReference>
<dbReference type="SMART" id="SM00825">
    <property type="entry name" value="PKS_KS"/>
    <property type="match status" value="1"/>
</dbReference>
<accession>A0A1D8D5T6</accession>
<dbReference type="KEGG" id="clz:BIU88_11810"/>
<dbReference type="NCBIfam" id="NF005589">
    <property type="entry name" value="PRK07314.1"/>
    <property type="match status" value="1"/>
</dbReference>
<dbReference type="InterPro" id="IPR014031">
    <property type="entry name" value="Ketoacyl_synth_C"/>
</dbReference>
<keyword evidence="10 11" id="KW-0012">Acyltransferase</keyword>
<dbReference type="Pfam" id="PF02801">
    <property type="entry name" value="Ketoacyl-synt_C"/>
    <property type="match status" value="1"/>
</dbReference>
<organism evidence="15 16">
    <name type="scientific">Chlorobaculum limnaeum</name>
    <dbReference type="NCBI Taxonomy" id="274537"/>
    <lineage>
        <taxon>Bacteria</taxon>
        <taxon>Pseudomonadati</taxon>
        <taxon>Chlorobiota</taxon>
        <taxon>Chlorobiia</taxon>
        <taxon>Chlorobiales</taxon>
        <taxon>Chlorobiaceae</taxon>
        <taxon>Chlorobaculum</taxon>
    </lineage>
</organism>
<evidence type="ECO:0000256" key="1">
    <source>
        <dbReference type="ARBA" id="ARBA00005194"/>
    </source>
</evidence>
<comment type="catalytic activity">
    <reaction evidence="11">
        <text>a fatty acyl-[ACP] + malonyl-[ACP] + H(+) = a 3-oxoacyl-[ACP] + holo-[ACP] + CO2</text>
        <dbReference type="Rhea" id="RHEA:22836"/>
        <dbReference type="Rhea" id="RHEA-COMP:9623"/>
        <dbReference type="Rhea" id="RHEA-COMP:9685"/>
        <dbReference type="Rhea" id="RHEA-COMP:9916"/>
        <dbReference type="Rhea" id="RHEA-COMP:14125"/>
        <dbReference type="ChEBI" id="CHEBI:15378"/>
        <dbReference type="ChEBI" id="CHEBI:16526"/>
        <dbReference type="ChEBI" id="CHEBI:64479"/>
        <dbReference type="ChEBI" id="CHEBI:78449"/>
        <dbReference type="ChEBI" id="CHEBI:78776"/>
        <dbReference type="ChEBI" id="CHEBI:138651"/>
    </reaction>
</comment>
<dbReference type="FunFam" id="3.40.47.10:FF:000009">
    <property type="entry name" value="3-oxoacyl-[acyl-carrier-protein] synthase 2"/>
    <property type="match status" value="1"/>
</dbReference>
<dbReference type="Proteomes" id="UP000095185">
    <property type="component" value="Chromosome"/>
</dbReference>
<dbReference type="OrthoDB" id="9808669at2"/>
<feature type="active site" description="For beta-ketoacyl synthase activity" evidence="12">
    <location>
        <position position="166"/>
    </location>
</feature>
<dbReference type="InterPro" id="IPR016039">
    <property type="entry name" value="Thiolase-like"/>
</dbReference>
<evidence type="ECO:0000313" key="15">
    <source>
        <dbReference type="EMBL" id="AOS84757.1"/>
    </source>
</evidence>
<dbReference type="GO" id="GO:0005829">
    <property type="term" value="C:cytosol"/>
    <property type="evidence" value="ECO:0007669"/>
    <property type="project" value="TreeGrafter"/>
</dbReference>
<dbReference type="STRING" id="274537.BIU88_11810"/>
<feature type="domain" description="Ketosynthase family 3 (KS3)" evidence="14">
    <location>
        <begin position="5"/>
        <end position="413"/>
    </location>
</feature>
<dbReference type="GO" id="GO:0004315">
    <property type="term" value="F:3-oxoacyl-[acyl-carrier-protein] synthase activity"/>
    <property type="evidence" value="ECO:0007669"/>
    <property type="project" value="UniProtKB-UniRule"/>
</dbReference>
<keyword evidence="6 11" id="KW-0808">Transferase</keyword>
<proteinExistence type="inferred from homology"/>
<keyword evidence="9 11" id="KW-0275">Fatty acid biosynthesis</keyword>
<dbReference type="InterPro" id="IPR020841">
    <property type="entry name" value="PKS_Beta-ketoAc_synthase_dom"/>
</dbReference>
<dbReference type="GO" id="GO:0006633">
    <property type="term" value="P:fatty acid biosynthetic process"/>
    <property type="evidence" value="ECO:0007669"/>
    <property type="project" value="UniProtKB-UniRule"/>
</dbReference>
<dbReference type="PANTHER" id="PTHR11712">
    <property type="entry name" value="POLYKETIDE SYNTHASE-RELATED"/>
    <property type="match status" value="1"/>
</dbReference>
<comment type="similarity">
    <text evidence="2 11 13">Belongs to the thiolase-like superfamily. Beta-ketoacyl-ACP synthases family.</text>
</comment>
<keyword evidence="7" id="KW-0276">Fatty acid metabolism</keyword>
<evidence type="ECO:0000256" key="9">
    <source>
        <dbReference type="ARBA" id="ARBA00023160"/>
    </source>
</evidence>
<comment type="pathway">
    <text evidence="1 11">Lipid metabolism; fatty acid biosynthesis.</text>
</comment>
<evidence type="ECO:0000256" key="10">
    <source>
        <dbReference type="ARBA" id="ARBA00023315"/>
    </source>
</evidence>
<dbReference type="PROSITE" id="PS00606">
    <property type="entry name" value="KS3_1"/>
    <property type="match status" value="1"/>
</dbReference>
<dbReference type="EMBL" id="CP017305">
    <property type="protein sequence ID" value="AOS84757.1"/>
    <property type="molecule type" value="Genomic_DNA"/>
</dbReference>
<evidence type="ECO:0000256" key="2">
    <source>
        <dbReference type="ARBA" id="ARBA00008467"/>
    </source>
</evidence>
<dbReference type="PANTHER" id="PTHR11712:SF336">
    <property type="entry name" value="3-OXOACYL-[ACYL-CARRIER-PROTEIN] SYNTHASE, MITOCHONDRIAL"/>
    <property type="match status" value="1"/>
</dbReference>
<dbReference type="Gene3D" id="3.40.47.10">
    <property type="match status" value="1"/>
</dbReference>
<sequence length="417" mass="44187">MGLELKRVVITGIGVLSPVGLSLSDFWKSLMEAKSGAAPISYFDTTGFATTFACELKNFKADEYIDRKSADRMDPYCQYGVIAAEQALKDSSLDLTSIDPTRIGVVHGSGIGGMTVYDQQFRQYLERGPRRVSPFFIPMLIPDIAAGQISIRNGLMGPNYATASACATSLHAVMDAVMLLQMGMADYMVCGGSEAPITPMSVAGFNSAKALSTRNDEPTKASRPYDVDRDGFVMGEGAGSMVIETLESAVKRGAKIYAEIVGMGASADAYHLTAPHPEGLGARSAMTTALNMAGITPDKVDYINTHGTATPLGDLAEIKAIKKVFGEHAYKLSISSTKSMTGHLLGAAGVVESIACILALQNQTVPPTINLDNIDPEIDVDVTPNVPKARPIEYALNNGFGFGGHNGCLIFRKAPAA</sequence>
<dbReference type="AlphaFoldDB" id="A0A1D8D5T6"/>
<evidence type="ECO:0000256" key="6">
    <source>
        <dbReference type="ARBA" id="ARBA00022679"/>
    </source>
</evidence>
<evidence type="ECO:0000313" key="16">
    <source>
        <dbReference type="Proteomes" id="UP000095185"/>
    </source>
</evidence>
<dbReference type="PROSITE" id="PS52004">
    <property type="entry name" value="KS3_2"/>
    <property type="match status" value="1"/>
</dbReference>
<keyword evidence="8" id="KW-0443">Lipid metabolism</keyword>
<gene>
    <name evidence="15" type="ORF">BIU88_11810</name>
</gene>
<comment type="catalytic activity">
    <reaction evidence="11">
        <text>(9Z)-hexadecenoyl-[ACP] + malonyl-[ACP] + H(+) = 3-oxo-(11Z)-octadecenoyl-[ACP] + holo-[ACP] + CO2</text>
        <dbReference type="Rhea" id="RHEA:55040"/>
        <dbReference type="Rhea" id="RHEA-COMP:9623"/>
        <dbReference type="Rhea" id="RHEA-COMP:9685"/>
        <dbReference type="Rhea" id="RHEA-COMP:10800"/>
        <dbReference type="Rhea" id="RHEA-COMP:14074"/>
        <dbReference type="ChEBI" id="CHEBI:15378"/>
        <dbReference type="ChEBI" id="CHEBI:16526"/>
        <dbReference type="ChEBI" id="CHEBI:64479"/>
        <dbReference type="ChEBI" id="CHEBI:78449"/>
        <dbReference type="ChEBI" id="CHEBI:83989"/>
        <dbReference type="ChEBI" id="CHEBI:138538"/>
        <dbReference type="EC" id="2.3.1.179"/>
    </reaction>
</comment>
<dbReference type="SUPFAM" id="SSF53901">
    <property type="entry name" value="Thiolase-like"/>
    <property type="match status" value="2"/>
</dbReference>
<dbReference type="InterPro" id="IPR017568">
    <property type="entry name" value="3-oxoacyl-ACP_synth-2"/>
</dbReference>
<evidence type="ECO:0000256" key="8">
    <source>
        <dbReference type="ARBA" id="ARBA00023098"/>
    </source>
</evidence>
<evidence type="ECO:0000259" key="14">
    <source>
        <dbReference type="PROSITE" id="PS52004"/>
    </source>
</evidence>
<name>A0A1D8D5T6_CHLLM</name>
<dbReference type="EC" id="2.3.1.179" evidence="3 11"/>